<sequence length="51" mass="6051">MFDPKECEHVPKEQKQNEKDLLIKQLFEENELLKGCIMEICDVVFAEEIPE</sequence>
<evidence type="ECO:0000313" key="2">
    <source>
        <dbReference type="Proteomes" id="UP000184536"/>
    </source>
</evidence>
<organism evidence="1 2">
    <name type="scientific">Geosporobacter subterraneus DSM 17957</name>
    <dbReference type="NCBI Taxonomy" id="1121919"/>
    <lineage>
        <taxon>Bacteria</taxon>
        <taxon>Bacillati</taxon>
        <taxon>Bacillota</taxon>
        <taxon>Clostridia</taxon>
        <taxon>Peptostreptococcales</taxon>
        <taxon>Thermotaleaceae</taxon>
        <taxon>Geosporobacter</taxon>
    </lineage>
</organism>
<dbReference type="Proteomes" id="UP000184536">
    <property type="component" value="Unassembled WGS sequence"/>
</dbReference>
<keyword evidence="2" id="KW-1185">Reference proteome</keyword>
<accession>A0A1M6M5E5</accession>
<gene>
    <name evidence="1" type="ORF">SAMN02745975_02877</name>
</gene>
<dbReference type="RefSeq" id="WP_190014545.1">
    <property type="nucleotide sequence ID" value="NZ_FQZV01000041.1"/>
</dbReference>
<protein>
    <submittedName>
        <fullName evidence="1">Uncharacterized protein</fullName>
    </submittedName>
</protein>
<dbReference type="AlphaFoldDB" id="A0A1M6M5E5"/>
<dbReference type="EMBL" id="FQZV01000041">
    <property type="protein sequence ID" value="SHJ78704.1"/>
    <property type="molecule type" value="Genomic_DNA"/>
</dbReference>
<name>A0A1M6M5E5_9FIRM</name>
<reference evidence="2" key="1">
    <citation type="submission" date="2016-11" db="EMBL/GenBank/DDBJ databases">
        <authorList>
            <person name="Varghese N."/>
            <person name="Submissions S."/>
        </authorList>
    </citation>
    <scope>NUCLEOTIDE SEQUENCE [LARGE SCALE GENOMIC DNA]</scope>
    <source>
        <strain evidence="2">DSM 17957</strain>
    </source>
</reference>
<evidence type="ECO:0000313" key="1">
    <source>
        <dbReference type="EMBL" id="SHJ78704.1"/>
    </source>
</evidence>
<dbReference type="STRING" id="1121919.SAMN02745975_02877"/>
<proteinExistence type="predicted"/>